<protein>
    <submittedName>
        <fullName evidence="1">Uncharacterized protein</fullName>
    </submittedName>
</protein>
<proteinExistence type="predicted"/>
<reference evidence="1 2" key="1">
    <citation type="submission" date="2019-06" db="EMBL/GenBank/DDBJ databases">
        <title>Emergence of pandrug resistant Empedobacter falsenii in China.</title>
        <authorList>
            <person name="Dong N."/>
            <person name="Chen S."/>
            <person name="Zhang R."/>
        </authorList>
    </citation>
    <scope>NUCLEOTIDE SEQUENCE [LARGE SCALE GENOMIC DNA]</scope>
    <source>
        <strain evidence="1 2">1681-1</strain>
    </source>
</reference>
<dbReference type="KEGG" id="efal:FH779_13675"/>
<dbReference type="EMBL" id="CP040908">
    <property type="protein sequence ID" value="QLL59073.1"/>
    <property type="molecule type" value="Genomic_DNA"/>
</dbReference>
<keyword evidence="2" id="KW-1185">Reference proteome</keyword>
<dbReference type="Proteomes" id="UP000510643">
    <property type="component" value="Chromosome"/>
</dbReference>
<evidence type="ECO:0000313" key="2">
    <source>
        <dbReference type="Proteomes" id="UP000510643"/>
    </source>
</evidence>
<evidence type="ECO:0000313" key="1">
    <source>
        <dbReference type="EMBL" id="QLL59073.1"/>
    </source>
</evidence>
<name>A0A7H9DV36_9FLAO</name>
<gene>
    <name evidence="1" type="ORF">FH779_13675</name>
</gene>
<accession>A0A7H9DV36</accession>
<dbReference type="GeneID" id="78402526"/>
<dbReference type="RefSeq" id="WP_180905100.1">
    <property type="nucleotide sequence ID" value="NZ_CP040908.1"/>
</dbReference>
<sequence>MKITISTPCKEKLRDDNFCAKCQHKITDFSNLTNDEISNEFQKKNVHCGIFHPSQLGQNLFKKTISNVMIFSALGLMSTSSKAQKHNIACHDNPFPINNSIENESIEFKIIVAKSSNSRIQEFSTFRLLINGELIEQTLKVGEEYTIKCDIQKGLPIDIRLASNENISDITKSYTKQNLPKKLKFNTSDFELKGKITGEIVTTPTIQGIIAIKK</sequence>
<organism evidence="1 2">
    <name type="scientific">Empedobacter falsenii</name>
    <dbReference type="NCBI Taxonomy" id="343874"/>
    <lineage>
        <taxon>Bacteria</taxon>
        <taxon>Pseudomonadati</taxon>
        <taxon>Bacteroidota</taxon>
        <taxon>Flavobacteriia</taxon>
        <taxon>Flavobacteriales</taxon>
        <taxon>Weeksellaceae</taxon>
        <taxon>Empedobacter</taxon>
    </lineage>
</organism>
<dbReference type="AlphaFoldDB" id="A0A7H9DV36"/>